<feature type="compositionally biased region" description="Polar residues" evidence="1">
    <location>
        <begin position="214"/>
        <end position="225"/>
    </location>
</feature>
<name>A0A2A4JNN8_HELVI</name>
<sequence>MSENEKEPCDKKSLDAILLTEQLHKPEKFDEGAEELKLKLLEDIRQTYNISVETSLENVKDPESNGKKLNNIRKCLVKLEETELDPYECHCIKTQIQNPANPKSTLRKNKKADLVDSDNYSRVSEAKKCFPISQNFKQKLDKSDNKAKKKPQVKNNTDVLRLNKHAKHLKAEVKDDCNKGTCANFRKQATNKHVDGNEQVNFKPVSSIEKGVLNSRQKQGKSTQAYGKKRIDQNVPKEKFKIAVKNESGKAKNQFTKLSKTKSGRLAIELDEDIIELIDKKSKDDPYLFISVKKTNSGNLLLSFDTKENDDDTTKRVTIRQTPSGTRVLDIHKTMINILKDTLSNKIPNSSVSKGVKKIQNETQNKNNILPSEDMKKKTEENVNSSLVSVCCKLKSDTNLTIKDSTNPPTIVDKENLTCYCPKAAPGSVCCKLKDDTDLLSQGSTAQDNPDASLSIKDKYFPIKPNKKADLSCTCPKCSTDRLHNKQKTNSPPKVLPKTHKEDKNVCPKPIPVPICCKQSKVSPAKTEKVAISSQSSESKNESDLSSELTQLYKQGNANIYVKVQGKNGVLRIIPTVVTKTTSGTIAIYGGDTSSLKDTEYDGTDQPVVLSKTASGTYFINLIGSAENVNAMLRKTPSGGILLIPKNMNKESEKQSTEDLFKVIVTGVTTIPVELPAVLKMTPSENYIILLDKEFEKHCKDTFNEFVGCKTECIVDLRRTCSGDYIIGLDTEGNAPADKKNALLVKSSSGNLKVLVRGPVFEALLPEVSEKSSVSSAKAFGHIITKLPASSREIHRENLRKSKRLDKKASSDTHLYEKVNIQENKELLSEPSAVLKRTESGQYSIVLNKESKKAFINSLQHYLTTNSEGLVPIRRSHSGEIIISLTKNNEGKANYGSLKITSSGNIYVLIDEEVIKDMSKQAKTKDVLPKSGSTRPKHVTELIDTISKAVATTCHASPDGNECNASKCICDELQLDTMDWSKENPAKFVCPKPVCKKVAENINSKHPTPRDEQPHIVIRPNCDCGPLPKSKFGSTEQCFYLIDSVCPFHKDRYNAVSNELLEISGLCKAHEKNIDNENLEFEVNNDNPIVGKGSQVWDSLNYLPPQLPSFLKNVNYR</sequence>
<proteinExistence type="predicted"/>
<comment type="caution">
    <text evidence="2">The sequence shown here is derived from an EMBL/GenBank/DDBJ whole genome shotgun (WGS) entry which is preliminary data.</text>
</comment>
<feature type="region of interest" description="Disordered" evidence="1">
    <location>
        <begin position="483"/>
        <end position="503"/>
    </location>
</feature>
<evidence type="ECO:0000313" key="2">
    <source>
        <dbReference type="EMBL" id="PCG73429.1"/>
    </source>
</evidence>
<protein>
    <submittedName>
        <fullName evidence="2">Uncharacterized protein</fullName>
    </submittedName>
</protein>
<dbReference type="AlphaFoldDB" id="A0A2A4JNN8"/>
<organism evidence="2">
    <name type="scientific">Heliothis virescens</name>
    <name type="common">Tobacco budworm moth</name>
    <dbReference type="NCBI Taxonomy" id="7102"/>
    <lineage>
        <taxon>Eukaryota</taxon>
        <taxon>Metazoa</taxon>
        <taxon>Ecdysozoa</taxon>
        <taxon>Arthropoda</taxon>
        <taxon>Hexapoda</taxon>
        <taxon>Insecta</taxon>
        <taxon>Pterygota</taxon>
        <taxon>Neoptera</taxon>
        <taxon>Endopterygota</taxon>
        <taxon>Lepidoptera</taxon>
        <taxon>Glossata</taxon>
        <taxon>Ditrysia</taxon>
        <taxon>Noctuoidea</taxon>
        <taxon>Noctuidae</taxon>
        <taxon>Heliothinae</taxon>
        <taxon>Heliothis</taxon>
    </lineage>
</organism>
<evidence type="ECO:0000256" key="1">
    <source>
        <dbReference type="SAM" id="MobiDB-lite"/>
    </source>
</evidence>
<reference evidence="2" key="1">
    <citation type="submission" date="2017-09" db="EMBL/GenBank/DDBJ databases">
        <title>Contemporary evolution of a Lepidopteran species, Heliothis virescens, in response to modern agricultural practices.</title>
        <authorList>
            <person name="Fritz M.L."/>
            <person name="Deyonke A.M."/>
            <person name="Papanicolaou A."/>
            <person name="Micinski S."/>
            <person name="Westbrook J."/>
            <person name="Gould F."/>
        </authorList>
    </citation>
    <scope>NUCLEOTIDE SEQUENCE [LARGE SCALE GENOMIC DNA]</scope>
    <source>
        <strain evidence="2">HvINT-</strain>
        <tissue evidence="2">Whole body</tissue>
    </source>
</reference>
<gene>
    <name evidence="2" type="ORF">B5V51_14829</name>
</gene>
<accession>A0A2A4JNN8</accession>
<feature type="region of interest" description="Disordered" evidence="1">
    <location>
        <begin position="208"/>
        <end position="229"/>
    </location>
</feature>
<dbReference type="EMBL" id="NWSH01000946">
    <property type="protein sequence ID" value="PCG73429.1"/>
    <property type="molecule type" value="Genomic_DNA"/>
</dbReference>